<evidence type="ECO:0000256" key="11">
    <source>
        <dbReference type="ARBA" id="ARBA00023180"/>
    </source>
</evidence>
<evidence type="ECO:0000256" key="8">
    <source>
        <dbReference type="ARBA" id="ARBA00023034"/>
    </source>
</evidence>
<dbReference type="InterPro" id="IPR045885">
    <property type="entry name" value="GalNAc-T"/>
</dbReference>
<keyword evidence="12 13" id="KW-0464">Manganese</keyword>
<keyword evidence="13" id="KW-0808">Transferase</keyword>
<dbReference type="AlphaFoldDB" id="A0A6P8IU66"/>
<evidence type="ECO:0000256" key="10">
    <source>
        <dbReference type="ARBA" id="ARBA00023157"/>
    </source>
</evidence>
<dbReference type="OrthoDB" id="5988548at2759"/>
<evidence type="ECO:0000256" key="2">
    <source>
        <dbReference type="ARBA" id="ARBA00004323"/>
    </source>
</evidence>
<dbReference type="GO" id="GO:0004653">
    <property type="term" value="F:polypeptide N-acetylgalactosaminyltransferase activity"/>
    <property type="evidence" value="ECO:0007669"/>
    <property type="project" value="TreeGrafter"/>
</dbReference>
<feature type="domain" description="Ricin B lectin" evidence="14">
    <location>
        <begin position="454"/>
        <end position="577"/>
    </location>
</feature>
<keyword evidence="4 13" id="KW-0812">Transmembrane</keyword>
<dbReference type="FunFam" id="3.90.550.10:FF:000053">
    <property type="entry name" value="Polypeptide N-acetylgalactosaminyltransferase"/>
    <property type="match status" value="1"/>
</dbReference>
<dbReference type="SMART" id="SM00458">
    <property type="entry name" value="RICIN"/>
    <property type="match status" value="1"/>
</dbReference>
<sequence>MLLYLQKQIAIMRMKLCQRYICLCLFLVIFIWTILNLMTLFFSGDMKSKVLNDFDDESHISDSVGGSDNDQDVNEVGIVLNNEDSKLIEHGYTKHAFNLLISKRLGLHRQIKDTRHERCQLKTYSPDLPFASIIICFHNEAWTVLLRTLHSVLDRTSEYLQEIILVDDFSDITYLKHELDNYISNYPKIRIIRAKKREGLIRGRMIGANAALGQVLVFLDSHCEVNVNWLPPLLERIKLDRHTVVCPVIDIISADTFEYKASPAVRGGFNWGLHFSWDQLSPASFKSSEDHVKPIRSPTMAGGLFAIDKEYFHYLGDYDPGMEIWGAENLEISFRIWMCGGQLEIIPCSRVGHIFRRRRPYGSDSKGDTMAQNSIRLAEVWLDEYKKYFYDVRKDLIGKSFGNITSRLNLRKRLNCKSFKWYLENIYPEMLFPNKRSEKIVHLPQRRNPATVWKGKLQSIGRQGYCLDSPGQSSQKRAQVVLHNCDEINSKYWSFNEDRELKLDGLLCLEASIVRVKKSIRIMKCHGQGGDQEWKYMKNKNLLYHASTGLCLTLGDGFNIEMGICKKNEEKQKWKFVY</sequence>
<evidence type="ECO:0000313" key="15">
    <source>
        <dbReference type="Proteomes" id="UP000515163"/>
    </source>
</evidence>
<dbReference type="InterPro" id="IPR035992">
    <property type="entry name" value="Ricin_B-like_lectins"/>
</dbReference>
<dbReference type="UniPathway" id="UPA00378"/>
<dbReference type="PROSITE" id="PS50231">
    <property type="entry name" value="RICIN_B_LECTIN"/>
    <property type="match status" value="1"/>
</dbReference>
<dbReference type="KEGG" id="aten:116305100"/>
<dbReference type="Proteomes" id="UP000515163">
    <property type="component" value="Unplaced"/>
</dbReference>
<comment type="cofactor">
    <cofactor evidence="1 13">
        <name>Mn(2+)</name>
        <dbReference type="ChEBI" id="CHEBI:29035"/>
    </cofactor>
</comment>
<evidence type="ECO:0000256" key="9">
    <source>
        <dbReference type="ARBA" id="ARBA00023136"/>
    </source>
</evidence>
<dbReference type="GO" id="GO:0000139">
    <property type="term" value="C:Golgi membrane"/>
    <property type="evidence" value="ECO:0007669"/>
    <property type="project" value="UniProtKB-SubCell"/>
</dbReference>
<dbReference type="CDD" id="cd02510">
    <property type="entry name" value="pp-GalNAc-T"/>
    <property type="match status" value="1"/>
</dbReference>
<gene>
    <name evidence="16" type="primary">LOC116305100</name>
</gene>
<dbReference type="InParanoid" id="A0A6P8IU66"/>
<keyword evidence="6" id="KW-0735">Signal-anchor</keyword>
<dbReference type="InterPro" id="IPR001173">
    <property type="entry name" value="Glyco_trans_2-like"/>
</dbReference>
<dbReference type="Pfam" id="PF00535">
    <property type="entry name" value="Glycos_transf_2"/>
    <property type="match status" value="1"/>
</dbReference>
<keyword evidence="8 13" id="KW-0333">Golgi apparatus</keyword>
<proteinExistence type="inferred from homology"/>
<dbReference type="Pfam" id="PF00652">
    <property type="entry name" value="Ricin_B_lectin"/>
    <property type="match status" value="1"/>
</dbReference>
<evidence type="ECO:0000256" key="6">
    <source>
        <dbReference type="ARBA" id="ARBA00022968"/>
    </source>
</evidence>
<keyword evidence="9 13" id="KW-0472">Membrane</keyword>
<comment type="subcellular location">
    <subcellularLocation>
        <location evidence="2 13">Golgi apparatus membrane</location>
        <topology evidence="2 13">Single-pass type II membrane protein</topology>
    </subcellularLocation>
</comment>
<comment type="pathway">
    <text evidence="13">Protein modification; protein glycosylation.</text>
</comment>
<evidence type="ECO:0000256" key="7">
    <source>
        <dbReference type="ARBA" id="ARBA00022989"/>
    </source>
</evidence>
<evidence type="ECO:0000256" key="5">
    <source>
        <dbReference type="ARBA" id="ARBA00022734"/>
    </source>
</evidence>
<keyword evidence="10 13" id="KW-1015">Disulfide bond</keyword>
<dbReference type="InterPro" id="IPR029044">
    <property type="entry name" value="Nucleotide-diphossugar_trans"/>
</dbReference>
<keyword evidence="15" id="KW-1185">Reference proteome</keyword>
<dbReference type="PANTHER" id="PTHR11675">
    <property type="entry name" value="N-ACETYLGALACTOSAMINYLTRANSFERASE"/>
    <property type="match status" value="1"/>
</dbReference>
<keyword evidence="7 13" id="KW-1133">Transmembrane helix</keyword>
<dbReference type="SUPFAM" id="SSF53448">
    <property type="entry name" value="Nucleotide-diphospho-sugar transferases"/>
    <property type="match status" value="1"/>
</dbReference>
<evidence type="ECO:0000256" key="13">
    <source>
        <dbReference type="RuleBase" id="RU361242"/>
    </source>
</evidence>
<dbReference type="SUPFAM" id="SSF50370">
    <property type="entry name" value="Ricin B-like lectins"/>
    <property type="match status" value="1"/>
</dbReference>
<dbReference type="GO" id="GO:0006493">
    <property type="term" value="P:protein O-linked glycosylation"/>
    <property type="evidence" value="ECO:0007669"/>
    <property type="project" value="TreeGrafter"/>
</dbReference>
<evidence type="ECO:0000256" key="12">
    <source>
        <dbReference type="ARBA" id="ARBA00023211"/>
    </source>
</evidence>
<comment type="similarity">
    <text evidence="3 13">Belongs to the glycosyltransferase 2 family. GalNAc-T subfamily.</text>
</comment>
<dbReference type="PANTHER" id="PTHR11675:SF63">
    <property type="entry name" value="POLYPEPTIDE N-ACETYLGALACTOSAMINYLTRANSFERASE"/>
    <property type="match status" value="1"/>
</dbReference>
<keyword evidence="5 13" id="KW-0430">Lectin</keyword>
<dbReference type="RefSeq" id="XP_031570796.1">
    <property type="nucleotide sequence ID" value="XM_031714936.1"/>
</dbReference>
<dbReference type="GeneID" id="116305100"/>
<dbReference type="FunCoup" id="A0A6P8IU66">
    <property type="interactions" value="457"/>
</dbReference>
<protein>
    <recommendedName>
        <fullName evidence="13">Polypeptide N-acetylgalactosaminyltransferase</fullName>
        <ecNumber evidence="13">2.4.1.-</ecNumber>
    </recommendedName>
    <alternativeName>
        <fullName evidence="13">Protein-UDP acetylgalactosaminyltransferase</fullName>
    </alternativeName>
</protein>
<reference evidence="16" key="1">
    <citation type="submission" date="2025-08" db="UniProtKB">
        <authorList>
            <consortium name="RefSeq"/>
        </authorList>
    </citation>
    <scope>IDENTIFICATION</scope>
    <source>
        <tissue evidence="16">Tentacle</tissue>
    </source>
</reference>
<evidence type="ECO:0000256" key="1">
    <source>
        <dbReference type="ARBA" id="ARBA00001936"/>
    </source>
</evidence>
<feature type="transmembrane region" description="Helical" evidence="13">
    <location>
        <begin position="20"/>
        <end position="42"/>
    </location>
</feature>
<dbReference type="EC" id="2.4.1.-" evidence="13"/>
<dbReference type="InterPro" id="IPR000772">
    <property type="entry name" value="Ricin_B_lectin"/>
</dbReference>
<accession>A0A6P8IU66</accession>
<name>A0A6P8IU66_ACTTE</name>
<dbReference type="GO" id="GO:0030246">
    <property type="term" value="F:carbohydrate binding"/>
    <property type="evidence" value="ECO:0007669"/>
    <property type="project" value="UniProtKB-KW"/>
</dbReference>
<keyword evidence="11" id="KW-0325">Glycoprotein</keyword>
<dbReference type="GO" id="GO:0005112">
    <property type="term" value="F:Notch binding"/>
    <property type="evidence" value="ECO:0007669"/>
    <property type="project" value="TreeGrafter"/>
</dbReference>
<evidence type="ECO:0000313" key="16">
    <source>
        <dbReference type="RefSeq" id="XP_031570796.1"/>
    </source>
</evidence>
<keyword evidence="13" id="KW-0328">Glycosyltransferase</keyword>
<organism evidence="15 16">
    <name type="scientific">Actinia tenebrosa</name>
    <name type="common">Australian red waratah sea anemone</name>
    <dbReference type="NCBI Taxonomy" id="6105"/>
    <lineage>
        <taxon>Eukaryota</taxon>
        <taxon>Metazoa</taxon>
        <taxon>Cnidaria</taxon>
        <taxon>Anthozoa</taxon>
        <taxon>Hexacorallia</taxon>
        <taxon>Actiniaria</taxon>
        <taxon>Actiniidae</taxon>
        <taxon>Actinia</taxon>
    </lineage>
</organism>
<dbReference type="Gene3D" id="2.80.10.50">
    <property type="match status" value="1"/>
</dbReference>
<evidence type="ECO:0000256" key="3">
    <source>
        <dbReference type="ARBA" id="ARBA00005680"/>
    </source>
</evidence>
<evidence type="ECO:0000256" key="4">
    <source>
        <dbReference type="ARBA" id="ARBA00022692"/>
    </source>
</evidence>
<dbReference type="Gene3D" id="3.90.550.10">
    <property type="entry name" value="Spore Coat Polysaccharide Biosynthesis Protein SpsA, Chain A"/>
    <property type="match status" value="1"/>
</dbReference>
<dbReference type="GO" id="GO:0008593">
    <property type="term" value="P:regulation of Notch signaling pathway"/>
    <property type="evidence" value="ECO:0007669"/>
    <property type="project" value="TreeGrafter"/>
</dbReference>
<evidence type="ECO:0000259" key="14">
    <source>
        <dbReference type="SMART" id="SM00458"/>
    </source>
</evidence>